<sequence>MESPAALLVAISFSGCVFPITYLDFVDTKMPAGSTVAMLQRIINSPQFEGGRETRVLPHGEMEPILTHDHKARRQLGKWQTRFYQESREHVERIDYWMTAGQQTGDCHCNSAGHQNKNDG</sequence>
<dbReference type="EMBL" id="GIDH01000658">
    <property type="protein sequence ID" value="NOV52601.1"/>
    <property type="molecule type" value="Transcribed_RNA"/>
</dbReference>
<protein>
    <submittedName>
        <fullName evidence="1">Putative secreted protein</fullName>
    </submittedName>
</protein>
<accession>A0A6M2E5F3</accession>
<organism evidence="1">
    <name type="scientific">Amblyomma tuberculatum</name>
    <dbReference type="NCBI Taxonomy" id="48802"/>
    <lineage>
        <taxon>Eukaryota</taxon>
        <taxon>Metazoa</taxon>
        <taxon>Ecdysozoa</taxon>
        <taxon>Arthropoda</taxon>
        <taxon>Chelicerata</taxon>
        <taxon>Arachnida</taxon>
        <taxon>Acari</taxon>
        <taxon>Parasitiformes</taxon>
        <taxon>Ixodida</taxon>
        <taxon>Ixodoidea</taxon>
        <taxon>Ixodidae</taxon>
        <taxon>Amblyomminae</taxon>
        <taxon>Amblyomma</taxon>
    </lineage>
</organism>
<proteinExistence type="predicted"/>
<evidence type="ECO:0000313" key="1">
    <source>
        <dbReference type="EMBL" id="NOV52601.1"/>
    </source>
</evidence>
<reference evidence="1" key="1">
    <citation type="submission" date="2019-12" db="EMBL/GenBank/DDBJ databases">
        <title>The sialotranscriptome of the gopher-tortoise tick, Amblyomma tuberculatum.</title>
        <authorList>
            <person name="Karim S."/>
            <person name="Andersen J."/>
            <person name="Kumar D."/>
            <person name="Adamson S."/>
            <person name="Ennen J."/>
            <person name="Qualis C.P."/>
            <person name="Ribeiro J.M.C."/>
        </authorList>
    </citation>
    <scope>NUCLEOTIDE SEQUENCE</scope>
    <source>
        <strain evidence="1">Removed</strain>
        <tissue evidence="1">Salivary glands</tissue>
    </source>
</reference>
<dbReference type="AlphaFoldDB" id="A0A6M2E5F3"/>
<name>A0A6M2E5F3_9ACAR</name>